<dbReference type="InterPro" id="IPR011993">
    <property type="entry name" value="PH-like_dom_sf"/>
</dbReference>
<dbReference type="CDD" id="cd11801">
    <property type="entry name" value="SH3_JIP1_like"/>
    <property type="match status" value="1"/>
</dbReference>
<dbReference type="CDD" id="cd01212">
    <property type="entry name" value="PTB_JIP"/>
    <property type="match status" value="1"/>
</dbReference>
<dbReference type="GO" id="GO:0005078">
    <property type="term" value="F:MAP-kinase scaffold activity"/>
    <property type="evidence" value="ECO:0007669"/>
    <property type="project" value="TreeGrafter"/>
</dbReference>
<evidence type="ECO:0000259" key="8">
    <source>
        <dbReference type="PROSITE" id="PS50002"/>
    </source>
</evidence>
<evidence type="ECO:0000256" key="1">
    <source>
        <dbReference type="ARBA" id="ARBA00004496"/>
    </source>
</evidence>
<dbReference type="Pfam" id="PF00640">
    <property type="entry name" value="PID"/>
    <property type="match status" value="1"/>
</dbReference>
<dbReference type="GO" id="GO:0005737">
    <property type="term" value="C:cytoplasm"/>
    <property type="evidence" value="ECO:0007669"/>
    <property type="project" value="UniProtKB-SubCell"/>
</dbReference>
<dbReference type="FunFam" id="2.30.30.40:FF:000032">
    <property type="entry name" value="Putative C-Jun-amino-terminal kinase-interacting protein 2"/>
    <property type="match status" value="1"/>
</dbReference>
<evidence type="ECO:0000256" key="4">
    <source>
        <dbReference type="ARBA" id="ARBA00022490"/>
    </source>
</evidence>
<keyword evidence="10" id="KW-1185">Reference proteome</keyword>
<evidence type="ECO:0000256" key="2">
    <source>
        <dbReference type="ARBA" id="ARBA00009866"/>
    </source>
</evidence>
<dbReference type="SMART" id="SM00326">
    <property type="entry name" value="SH3"/>
    <property type="match status" value="1"/>
</dbReference>
<feature type="region of interest" description="Disordered" evidence="6">
    <location>
        <begin position="383"/>
        <end position="449"/>
    </location>
</feature>
<dbReference type="AlphaFoldDB" id="A0AAD9J4H0"/>
<dbReference type="PANTHER" id="PTHR47437">
    <property type="entry name" value="JNK-INTERACTING PROTEIN 1-LIKE PROTEIN"/>
    <property type="match status" value="1"/>
</dbReference>
<dbReference type="PROSITE" id="PS50002">
    <property type="entry name" value="SH3"/>
    <property type="match status" value="1"/>
</dbReference>
<comment type="similarity">
    <text evidence="2">Belongs to the JIP scaffold family.</text>
</comment>
<sequence length="687" mass="76826">MVDIGLYAITPYQFRIANDINLENFLSPTTEERQFVDKVDINNDLSSVERPTYGKETGPCPKPRNGFHRKGSGQPEAGVFTLKLENRPEKRERSRSGSDVVSPEPKRNDPGKSGMLDIGESRRSPGGGGVDDDDSDRSTITPDGERPPDETMFMSFNSDDVIVIVREDDETETDTAGNNRNGNGVAAEQSTSSEESHSEQTVVMRRKRRPRKLPQIPTSVQKKSVACLMKTHSLAAELCDADQMIPREERALRSRSWIETSTLSRNSSHDSGLFGYGYQSLEELGSPESVDPVHVEQVEKDIIHMTLSQSETNLGRVLQEAAADGQGPSSPEDSIPSCMTMSLRDELESEGVPINNDLGSAFCDYSEYIDDEMPKLAKYFGEDVGHQSGSRTTSGYSRVTSYESQRSSDSGGGDQSWSNGGSDEAGRPSWESSSPVALRRRNSSSSTYSDLDAYDATHRGCHKFVPRHTDELFIEIGDYIFVEDEADDLWCEGINLRTGQRGIFPSAYATDLSLLESDGISRFKLRFLGSVEVTQHKGDDVICSAIQKVAKSRQKAANQTAAPLYCLEINEYGIKMLDASKKNKRSSPKRSSIRERLAKILKKEIKKEETNDFFFSLKNVSFCGYHPKNERYFAFITKHPLQSRFACHVFLSYRSTKPIAEAIGTAFKKFYDEYMIFMHQTEDIYIE</sequence>
<evidence type="ECO:0000256" key="6">
    <source>
        <dbReference type="SAM" id="MobiDB-lite"/>
    </source>
</evidence>
<evidence type="ECO:0000313" key="9">
    <source>
        <dbReference type="EMBL" id="KAK2146234.1"/>
    </source>
</evidence>
<feature type="region of interest" description="Disordered" evidence="6">
    <location>
        <begin position="169"/>
        <end position="218"/>
    </location>
</feature>
<gene>
    <name evidence="9" type="ORF">LSH36_623g02018</name>
</gene>
<organism evidence="9 10">
    <name type="scientific">Paralvinella palmiformis</name>
    <dbReference type="NCBI Taxonomy" id="53620"/>
    <lineage>
        <taxon>Eukaryota</taxon>
        <taxon>Metazoa</taxon>
        <taxon>Spiralia</taxon>
        <taxon>Lophotrochozoa</taxon>
        <taxon>Annelida</taxon>
        <taxon>Polychaeta</taxon>
        <taxon>Sedentaria</taxon>
        <taxon>Canalipalpata</taxon>
        <taxon>Terebellida</taxon>
        <taxon>Terebelliformia</taxon>
        <taxon>Alvinellidae</taxon>
        <taxon>Paralvinella</taxon>
    </lineage>
</organism>
<evidence type="ECO:0000259" key="7">
    <source>
        <dbReference type="PROSITE" id="PS01179"/>
    </source>
</evidence>
<keyword evidence="3 5" id="KW-0728">SH3 domain</keyword>
<dbReference type="SUPFAM" id="SSF50044">
    <property type="entry name" value="SH3-domain"/>
    <property type="match status" value="1"/>
</dbReference>
<dbReference type="Pfam" id="PF14604">
    <property type="entry name" value="SH3_9"/>
    <property type="match status" value="1"/>
</dbReference>
<dbReference type="PANTHER" id="PTHR47437:SF4">
    <property type="entry name" value="JNK-INTERACTING PROTEIN 1-LIKE PROTEIN"/>
    <property type="match status" value="1"/>
</dbReference>
<reference evidence="9" key="1">
    <citation type="journal article" date="2023" name="Mol. Biol. Evol.">
        <title>Third-Generation Sequencing Reveals the Adaptive Role of the Epigenome in Three Deep-Sea Polychaetes.</title>
        <authorList>
            <person name="Perez M."/>
            <person name="Aroh O."/>
            <person name="Sun Y."/>
            <person name="Lan Y."/>
            <person name="Juniper S.K."/>
            <person name="Young C.R."/>
            <person name="Angers B."/>
            <person name="Qian P.Y."/>
        </authorList>
    </citation>
    <scope>NUCLEOTIDE SEQUENCE</scope>
    <source>
        <strain evidence="9">P08H-3</strain>
    </source>
</reference>
<feature type="compositionally biased region" description="Low complexity" evidence="6">
    <location>
        <begin position="176"/>
        <end position="193"/>
    </location>
</feature>
<proteinExistence type="inferred from homology"/>
<evidence type="ECO:0000313" key="10">
    <source>
        <dbReference type="Proteomes" id="UP001208570"/>
    </source>
</evidence>
<evidence type="ECO:0000256" key="5">
    <source>
        <dbReference type="PROSITE-ProRule" id="PRU00192"/>
    </source>
</evidence>
<feature type="compositionally biased region" description="Polar residues" evidence="6">
    <location>
        <begin position="387"/>
        <end position="403"/>
    </location>
</feature>
<dbReference type="GO" id="GO:0008432">
    <property type="term" value="F:JUN kinase binding"/>
    <property type="evidence" value="ECO:0007669"/>
    <property type="project" value="TreeGrafter"/>
</dbReference>
<comment type="subcellular location">
    <subcellularLocation>
        <location evidence="1">Cytoplasm</location>
    </subcellularLocation>
</comment>
<feature type="region of interest" description="Disordered" evidence="6">
    <location>
        <begin position="47"/>
        <end position="155"/>
    </location>
</feature>
<keyword evidence="4" id="KW-0963">Cytoplasm</keyword>
<protein>
    <submittedName>
        <fullName evidence="9">Uncharacterized protein</fullName>
    </submittedName>
</protein>
<dbReference type="SMART" id="SM00462">
    <property type="entry name" value="PTB"/>
    <property type="match status" value="1"/>
</dbReference>
<dbReference type="InterPro" id="IPR006020">
    <property type="entry name" value="PTB/PI_dom"/>
</dbReference>
<dbReference type="InterPro" id="IPR001452">
    <property type="entry name" value="SH3_domain"/>
</dbReference>
<accession>A0AAD9J4H0</accession>
<dbReference type="Proteomes" id="UP001208570">
    <property type="component" value="Unassembled WGS sequence"/>
</dbReference>
<evidence type="ECO:0000256" key="3">
    <source>
        <dbReference type="ARBA" id="ARBA00022443"/>
    </source>
</evidence>
<dbReference type="InterPro" id="IPR036028">
    <property type="entry name" value="SH3-like_dom_sf"/>
</dbReference>
<dbReference type="Gene3D" id="2.30.30.40">
    <property type="entry name" value="SH3 Domains"/>
    <property type="match status" value="1"/>
</dbReference>
<dbReference type="PROSITE" id="PS01179">
    <property type="entry name" value="PID"/>
    <property type="match status" value="1"/>
</dbReference>
<feature type="domain" description="PID" evidence="7">
    <location>
        <begin position="523"/>
        <end position="675"/>
    </location>
</feature>
<feature type="compositionally biased region" description="Basic and acidic residues" evidence="6">
    <location>
        <begin position="84"/>
        <end position="96"/>
    </location>
</feature>
<feature type="compositionally biased region" description="Low complexity" evidence="6">
    <location>
        <begin position="404"/>
        <end position="422"/>
    </location>
</feature>
<comment type="caution">
    <text evidence="9">The sequence shown here is derived from an EMBL/GenBank/DDBJ whole genome shotgun (WGS) entry which is preliminary data.</text>
</comment>
<dbReference type="SUPFAM" id="SSF50729">
    <property type="entry name" value="PH domain-like"/>
    <property type="match status" value="1"/>
</dbReference>
<dbReference type="Gene3D" id="2.30.29.30">
    <property type="entry name" value="Pleckstrin-homology domain (PH domain)/Phosphotyrosine-binding domain (PTB)"/>
    <property type="match status" value="1"/>
</dbReference>
<feature type="domain" description="SH3" evidence="8">
    <location>
        <begin position="453"/>
        <end position="514"/>
    </location>
</feature>
<name>A0AAD9J4H0_9ANNE</name>
<dbReference type="GO" id="GO:0046328">
    <property type="term" value="P:regulation of JNK cascade"/>
    <property type="evidence" value="ECO:0007669"/>
    <property type="project" value="InterPro"/>
</dbReference>
<dbReference type="InterPro" id="IPR047178">
    <property type="entry name" value="JIP1_scaffold"/>
</dbReference>
<dbReference type="GO" id="GO:0007254">
    <property type="term" value="P:JNK cascade"/>
    <property type="evidence" value="ECO:0007669"/>
    <property type="project" value="TreeGrafter"/>
</dbReference>
<dbReference type="EMBL" id="JAODUP010000623">
    <property type="protein sequence ID" value="KAK2146234.1"/>
    <property type="molecule type" value="Genomic_DNA"/>
</dbReference>